<feature type="transmembrane region" description="Helical" evidence="6">
    <location>
        <begin position="462"/>
        <end position="481"/>
    </location>
</feature>
<reference evidence="8" key="1">
    <citation type="submission" date="2022-07" db="EMBL/GenBank/DDBJ databases">
        <title>The genome of Lyophyllum shimeji provides insight into the initial evolution of ectomycorrhizal fungal genome.</title>
        <authorList>
            <person name="Kobayashi Y."/>
            <person name="Shibata T."/>
            <person name="Hirakawa H."/>
            <person name="Shigenobu S."/>
            <person name="Nishiyama T."/>
            <person name="Yamada A."/>
            <person name="Hasebe M."/>
            <person name="Kawaguchi M."/>
        </authorList>
    </citation>
    <scope>NUCLEOTIDE SEQUENCE</scope>
    <source>
        <strain evidence="8">AT787</strain>
    </source>
</reference>
<proteinExistence type="predicted"/>
<keyword evidence="3 6" id="KW-1133">Transmembrane helix</keyword>
<evidence type="ECO:0000256" key="4">
    <source>
        <dbReference type="ARBA" id="ARBA00023136"/>
    </source>
</evidence>
<dbReference type="InterPro" id="IPR011701">
    <property type="entry name" value="MFS"/>
</dbReference>
<dbReference type="OrthoDB" id="2585655at2759"/>
<dbReference type="PROSITE" id="PS50850">
    <property type="entry name" value="MFS"/>
    <property type="match status" value="1"/>
</dbReference>
<protein>
    <submittedName>
        <fullName evidence="8">Major facilitator superfamily protein</fullName>
    </submittedName>
</protein>
<name>A0A9P3UV55_LYOSH</name>
<dbReference type="Proteomes" id="UP001063166">
    <property type="component" value="Unassembled WGS sequence"/>
</dbReference>
<feature type="transmembrane region" description="Helical" evidence="6">
    <location>
        <begin position="186"/>
        <end position="206"/>
    </location>
</feature>
<evidence type="ECO:0000259" key="7">
    <source>
        <dbReference type="PROSITE" id="PS50850"/>
    </source>
</evidence>
<evidence type="ECO:0000256" key="6">
    <source>
        <dbReference type="SAM" id="Phobius"/>
    </source>
</evidence>
<evidence type="ECO:0000256" key="1">
    <source>
        <dbReference type="ARBA" id="ARBA00004141"/>
    </source>
</evidence>
<comment type="caution">
    <text evidence="8">The sequence shown here is derived from an EMBL/GenBank/DDBJ whole genome shotgun (WGS) entry which is preliminary data.</text>
</comment>
<evidence type="ECO:0000256" key="5">
    <source>
        <dbReference type="SAM" id="MobiDB-lite"/>
    </source>
</evidence>
<feature type="region of interest" description="Disordered" evidence="5">
    <location>
        <begin position="232"/>
        <end position="256"/>
    </location>
</feature>
<feature type="transmembrane region" description="Helical" evidence="6">
    <location>
        <begin position="286"/>
        <end position="307"/>
    </location>
</feature>
<feature type="transmembrane region" description="Helical" evidence="6">
    <location>
        <begin position="370"/>
        <end position="387"/>
    </location>
</feature>
<dbReference type="InterPro" id="IPR020846">
    <property type="entry name" value="MFS_dom"/>
</dbReference>
<feature type="transmembrane region" description="Helical" evidence="6">
    <location>
        <begin position="70"/>
        <end position="90"/>
    </location>
</feature>
<feature type="transmembrane region" description="Helical" evidence="6">
    <location>
        <begin position="97"/>
        <end position="115"/>
    </location>
</feature>
<dbReference type="Gene3D" id="1.20.1250.20">
    <property type="entry name" value="MFS general substrate transporter like domains"/>
    <property type="match status" value="1"/>
</dbReference>
<accession>A0A9P3UV55</accession>
<sequence length="501" mass="53994">MSPISQVVPLDIEHMPVENDPRTWSSLRKNASLTLISAAAMIAGLAGSIQNPAVEQMEVDLPATSSQFSLSLSIFILVQGLVPLVWTAISEVKGRKLVYLVSLALFTLGSIVVAVSRSIGLVIGFRALQAAGSSAVISIGAATLADIYEPAERGTKMGIYYMAPLLGPSIGPIVGGVLTTGLHWRAIFWFLAIVSGATCLCFLVFFHDTFRQERSLTYQNVLKQRLRDAASHSTVPGVTKASHQKTPAKNTDPEKNVAPAGTEIKMTLSLVDVNPFKPLVLVLRRWNNVVILLASGLQFAFAFIIAYTSARTLSSKYHFNALTIGFVLVAYGAGSVAGSVLGGRWSDHELARLKAANGNVSYPEMRLKSAIYSILLLPPCVLAFGWICQERVHVSAICVMLFSCGFFSIWTYSSTLAYIVDANTGRSPSAVACNSAFRGVAAFVATEVAVPLQDGLGDGWTYTIWAGLMLTNGLLTLLVAWRGRAWRRNAEEREASKSARC</sequence>
<dbReference type="Pfam" id="PF07690">
    <property type="entry name" value="MFS_1"/>
    <property type="match status" value="1"/>
</dbReference>
<dbReference type="GO" id="GO:0022857">
    <property type="term" value="F:transmembrane transporter activity"/>
    <property type="evidence" value="ECO:0007669"/>
    <property type="project" value="InterPro"/>
</dbReference>
<feature type="transmembrane region" description="Helical" evidence="6">
    <location>
        <begin position="431"/>
        <end position="450"/>
    </location>
</feature>
<feature type="transmembrane region" description="Helical" evidence="6">
    <location>
        <begin position="319"/>
        <end position="342"/>
    </location>
</feature>
<keyword evidence="9" id="KW-1185">Reference proteome</keyword>
<feature type="domain" description="Major facilitator superfamily (MFS) profile" evidence="7">
    <location>
        <begin position="32"/>
        <end position="484"/>
    </location>
</feature>
<dbReference type="AlphaFoldDB" id="A0A9P3UV55"/>
<feature type="transmembrane region" description="Helical" evidence="6">
    <location>
        <begin position="127"/>
        <end position="147"/>
    </location>
</feature>
<feature type="transmembrane region" description="Helical" evidence="6">
    <location>
        <begin position="393"/>
        <end position="419"/>
    </location>
</feature>
<gene>
    <name evidence="8" type="ORF">LshimejAT787_2300650</name>
</gene>
<dbReference type="InterPro" id="IPR036259">
    <property type="entry name" value="MFS_trans_sf"/>
</dbReference>
<dbReference type="Gene3D" id="1.20.1720.10">
    <property type="entry name" value="Multidrug resistance protein D"/>
    <property type="match status" value="1"/>
</dbReference>
<dbReference type="PANTHER" id="PTHR23502">
    <property type="entry name" value="MAJOR FACILITATOR SUPERFAMILY"/>
    <property type="match status" value="1"/>
</dbReference>
<evidence type="ECO:0000313" key="8">
    <source>
        <dbReference type="EMBL" id="GLB45505.1"/>
    </source>
</evidence>
<feature type="transmembrane region" description="Helical" evidence="6">
    <location>
        <begin position="31"/>
        <end position="50"/>
    </location>
</feature>
<evidence type="ECO:0000256" key="2">
    <source>
        <dbReference type="ARBA" id="ARBA00022692"/>
    </source>
</evidence>
<dbReference type="PANTHER" id="PTHR23502:SF5">
    <property type="entry name" value="QUINIDINE RESISTANCE PROTEIN 3"/>
    <property type="match status" value="1"/>
</dbReference>
<comment type="subcellular location">
    <subcellularLocation>
        <location evidence="1">Membrane</location>
        <topology evidence="1">Multi-pass membrane protein</topology>
    </subcellularLocation>
</comment>
<dbReference type="EMBL" id="BRPK01000023">
    <property type="protein sequence ID" value="GLB45505.1"/>
    <property type="molecule type" value="Genomic_DNA"/>
</dbReference>
<evidence type="ECO:0000256" key="3">
    <source>
        <dbReference type="ARBA" id="ARBA00022989"/>
    </source>
</evidence>
<keyword evidence="2 6" id="KW-0812">Transmembrane</keyword>
<dbReference type="GO" id="GO:0005886">
    <property type="term" value="C:plasma membrane"/>
    <property type="evidence" value="ECO:0007669"/>
    <property type="project" value="TreeGrafter"/>
</dbReference>
<evidence type="ECO:0000313" key="9">
    <source>
        <dbReference type="Proteomes" id="UP001063166"/>
    </source>
</evidence>
<dbReference type="SUPFAM" id="SSF103473">
    <property type="entry name" value="MFS general substrate transporter"/>
    <property type="match status" value="1"/>
</dbReference>
<feature type="transmembrane region" description="Helical" evidence="6">
    <location>
        <begin position="159"/>
        <end position="180"/>
    </location>
</feature>
<organism evidence="8 9">
    <name type="scientific">Lyophyllum shimeji</name>
    <name type="common">Hon-shimeji</name>
    <name type="synonym">Tricholoma shimeji</name>
    <dbReference type="NCBI Taxonomy" id="47721"/>
    <lineage>
        <taxon>Eukaryota</taxon>
        <taxon>Fungi</taxon>
        <taxon>Dikarya</taxon>
        <taxon>Basidiomycota</taxon>
        <taxon>Agaricomycotina</taxon>
        <taxon>Agaricomycetes</taxon>
        <taxon>Agaricomycetidae</taxon>
        <taxon>Agaricales</taxon>
        <taxon>Tricholomatineae</taxon>
        <taxon>Lyophyllaceae</taxon>
        <taxon>Lyophyllum</taxon>
    </lineage>
</organism>
<keyword evidence="4 6" id="KW-0472">Membrane</keyword>